<evidence type="ECO:0000313" key="6">
    <source>
        <dbReference type="Proteomes" id="UP000242146"/>
    </source>
</evidence>
<dbReference type="PANTHER" id="PTHR23189">
    <property type="entry name" value="RNA RECOGNITION MOTIF-CONTAINING"/>
    <property type="match status" value="1"/>
</dbReference>
<dbReference type="Gene3D" id="3.30.70.330">
    <property type="match status" value="2"/>
</dbReference>
<dbReference type="SMART" id="SM00360">
    <property type="entry name" value="RRM"/>
    <property type="match status" value="2"/>
</dbReference>
<feature type="region of interest" description="Disordered" evidence="3">
    <location>
        <begin position="1"/>
        <end position="42"/>
    </location>
</feature>
<protein>
    <recommendedName>
        <fullName evidence="4">RRM domain-containing protein</fullName>
    </recommendedName>
</protein>
<evidence type="ECO:0000256" key="3">
    <source>
        <dbReference type="SAM" id="MobiDB-lite"/>
    </source>
</evidence>
<dbReference type="AlphaFoldDB" id="A0A1X2G3R1"/>
<dbReference type="GO" id="GO:0003723">
    <property type="term" value="F:RNA binding"/>
    <property type="evidence" value="ECO:0007669"/>
    <property type="project" value="UniProtKB-UniRule"/>
</dbReference>
<evidence type="ECO:0000256" key="2">
    <source>
        <dbReference type="PROSITE-ProRule" id="PRU00176"/>
    </source>
</evidence>
<accession>A0A1X2G3R1</accession>
<feature type="domain" description="RRM" evidence="4">
    <location>
        <begin position="43"/>
        <end position="116"/>
    </location>
</feature>
<dbReference type="InterPro" id="IPR035979">
    <property type="entry name" value="RBD_domain_sf"/>
</dbReference>
<sequence>MQQERDQFSGGPIRKNHRDRHAGAPYRPRQKPHADDQNEKPSRSLFIRNIAYDTKADHILDLFRPYGDIKDTYDQIAGRGILFIHFFDIRASEQAKRDAADRLVGDRPLDVHFSVPKDDIRVIKCDQTKNQGTLLLSLNGSQDILVDKELYEEFQQFGDIKVIRTPNFKKASGSTAKWQRFIEFFDSRAAVDAAKANQGKEYKGGIWDVQYFWDQAFGKP</sequence>
<dbReference type="OrthoDB" id="439808at2759"/>
<dbReference type="SUPFAM" id="SSF54928">
    <property type="entry name" value="RNA-binding domain, RBD"/>
    <property type="match status" value="1"/>
</dbReference>
<dbReference type="Pfam" id="PF00076">
    <property type="entry name" value="RRM_1"/>
    <property type="match status" value="2"/>
</dbReference>
<feature type="compositionally biased region" description="Basic and acidic residues" evidence="3">
    <location>
        <begin position="32"/>
        <end position="42"/>
    </location>
</feature>
<dbReference type="InterPro" id="IPR012677">
    <property type="entry name" value="Nucleotide-bd_a/b_plait_sf"/>
</dbReference>
<organism evidence="5 6">
    <name type="scientific">Hesseltinella vesiculosa</name>
    <dbReference type="NCBI Taxonomy" id="101127"/>
    <lineage>
        <taxon>Eukaryota</taxon>
        <taxon>Fungi</taxon>
        <taxon>Fungi incertae sedis</taxon>
        <taxon>Mucoromycota</taxon>
        <taxon>Mucoromycotina</taxon>
        <taxon>Mucoromycetes</taxon>
        <taxon>Mucorales</taxon>
        <taxon>Cunninghamellaceae</taxon>
        <taxon>Hesseltinella</taxon>
    </lineage>
</organism>
<dbReference type="PROSITE" id="PS50102">
    <property type="entry name" value="RRM"/>
    <property type="match status" value="1"/>
</dbReference>
<keyword evidence="6" id="KW-1185">Reference proteome</keyword>
<proteinExistence type="predicted"/>
<gene>
    <name evidence="5" type="ORF">DM01DRAFT_1195411</name>
</gene>
<keyword evidence="1 2" id="KW-0694">RNA-binding</keyword>
<evidence type="ECO:0000313" key="5">
    <source>
        <dbReference type="EMBL" id="ORX44032.1"/>
    </source>
</evidence>
<dbReference type="Proteomes" id="UP000242146">
    <property type="component" value="Unassembled WGS sequence"/>
</dbReference>
<evidence type="ECO:0000256" key="1">
    <source>
        <dbReference type="ARBA" id="ARBA00022884"/>
    </source>
</evidence>
<dbReference type="InterPro" id="IPR000504">
    <property type="entry name" value="RRM_dom"/>
</dbReference>
<dbReference type="EMBL" id="MCGT01000051">
    <property type="protein sequence ID" value="ORX44032.1"/>
    <property type="molecule type" value="Genomic_DNA"/>
</dbReference>
<evidence type="ECO:0000259" key="4">
    <source>
        <dbReference type="PROSITE" id="PS50102"/>
    </source>
</evidence>
<reference evidence="5 6" key="1">
    <citation type="submission" date="2016-07" db="EMBL/GenBank/DDBJ databases">
        <title>Pervasive Adenine N6-methylation of Active Genes in Fungi.</title>
        <authorList>
            <consortium name="DOE Joint Genome Institute"/>
            <person name="Mondo S.J."/>
            <person name="Dannebaum R.O."/>
            <person name="Kuo R.C."/>
            <person name="Labutti K."/>
            <person name="Haridas S."/>
            <person name="Kuo A."/>
            <person name="Salamov A."/>
            <person name="Ahrendt S.R."/>
            <person name="Lipzen A."/>
            <person name="Sullivan W."/>
            <person name="Andreopoulos W.B."/>
            <person name="Clum A."/>
            <person name="Lindquist E."/>
            <person name="Daum C."/>
            <person name="Ramamoorthy G.K."/>
            <person name="Gryganskyi A."/>
            <person name="Culley D."/>
            <person name="Magnuson J.K."/>
            <person name="James T.Y."/>
            <person name="O'Malley M.A."/>
            <person name="Stajich J.E."/>
            <person name="Spatafora J.W."/>
            <person name="Visel A."/>
            <person name="Grigoriev I.V."/>
        </authorList>
    </citation>
    <scope>NUCLEOTIDE SEQUENCE [LARGE SCALE GENOMIC DNA]</scope>
    <source>
        <strain evidence="5 6">NRRL 3301</strain>
    </source>
</reference>
<comment type="caution">
    <text evidence="5">The sequence shown here is derived from an EMBL/GenBank/DDBJ whole genome shotgun (WGS) entry which is preliminary data.</text>
</comment>
<name>A0A1X2G3R1_9FUNG</name>